<dbReference type="AlphaFoldDB" id="A0A7W3TG99"/>
<gene>
    <name evidence="2" type="ORF">FNQ90_18935</name>
</gene>
<feature type="region of interest" description="Disordered" evidence="1">
    <location>
        <begin position="1"/>
        <end position="21"/>
    </location>
</feature>
<dbReference type="EMBL" id="VKHT01000742">
    <property type="protein sequence ID" value="MBB0246125.1"/>
    <property type="molecule type" value="Genomic_DNA"/>
</dbReference>
<name>A0A7W3TG99_9ACTN</name>
<comment type="caution">
    <text evidence="2">The sequence shown here is derived from an EMBL/GenBank/DDBJ whole genome shotgun (WGS) entry which is preliminary data.</text>
</comment>
<protein>
    <recommendedName>
        <fullName evidence="4">Helix-turn-helix domain-containing protein</fullName>
    </recommendedName>
</protein>
<dbReference type="RefSeq" id="WP_182607511.1">
    <property type="nucleotide sequence ID" value="NZ_VKHT01000742.1"/>
</dbReference>
<evidence type="ECO:0000256" key="1">
    <source>
        <dbReference type="SAM" id="MobiDB-lite"/>
    </source>
</evidence>
<dbReference type="Proteomes" id="UP000538929">
    <property type="component" value="Unassembled WGS sequence"/>
</dbReference>
<evidence type="ECO:0000313" key="3">
    <source>
        <dbReference type="Proteomes" id="UP000538929"/>
    </source>
</evidence>
<reference evidence="3" key="1">
    <citation type="submission" date="2019-10" db="EMBL/GenBank/DDBJ databases">
        <title>Streptomyces sp. nov., a novel actinobacterium isolated from alkaline environment.</title>
        <authorList>
            <person name="Golinska P."/>
        </authorList>
    </citation>
    <scope>NUCLEOTIDE SEQUENCE [LARGE SCALE GENOMIC DNA]</scope>
    <source>
        <strain evidence="3">DSM 42118</strain>
    </source>
</reference>
<accession>A0A7W3TG99</accession>
<evidence type="ECO:0008006" key="4">
    <source>
        <dbReference type="Google" id="ProtNLM"/>
    </source>
</evidence>
<evidence type="ECO:0000313" key="2">
    <source>
        <dbReference type="EMBL" id="MBB0246125.1"/>
    </source>
</evidence>
<proteinExistence type="predicted"/>
<sequence length="63" mass="6724">MASTRDGLSDTRGVFSRPHRALSEEDRRAFRLFSLHSGPDIGVQALAALLGEPFPSTGHGCGD</sequence>
<organism evidence="2 3">
    <name type="scientific">Streptomyces alkaliphilus</name>
    <dbReference type="NCBI Taxonomy" id="1472722"/>
    <lineage>
        <taxon>Bacteria</taxon>
        <taxon>Bacillati</taxon>
        <taxon>Actinomycetota</taxon>
        <taxon>Actinomycetes</taxon>
        <taxon>Kitasatosporales</taxon>
        <taxon>Streptomycetaceae</taxon>
        <taxon>Streptomyces</taxon>
    </lineage>
</organism>
<keyword evidence="3" id="KW-1185">Reference proteome</keyword>